<dbReference type="PANTHER" id="PTHR11070">
    <property type="entry name" value="UVRD / RECB / PCRA DNA HELICASE FAMILY MEMBER"/>
    <property type="match status" value="1"/>
</dbReference>
<keyword evidence="1 13" id="KW-0540">Nuclease</keyword>
<evidence type="ECO:0000256" key="10">
    <source>
        <dbReference type="ARBA" id="ARBA00023235"/>
    </source>
</evidence>
<dbReference type="Gene3D" id="1.10.274.50">
    <property type="match status" value="1"/>
</dbReference>
<feature type="region of interest" description="Disordered" evidence="15">
    <location>
        <begin position="966"/>
        <end position="999"/>
    </location>
</feature>
<proteinExistence type="inferred from homology"/>
<evidence type="ECO:0000256" key="13">
    <source>
        <dbReference type="HAMAP-Rule" id="MF_01451"/>
    </source>
</evidence>
<evidence type="ECO:0000256" key="7">
    <source>
        <dbReference type="ARBA" id="ARBA00022840"/>
    </source>
</evidence>
<comment type="cofactor">
    <cofactor evidence="13">
        <name>Mg(2+)</name>
        <dbReference type="ChEBI" id="CHEBI:18420"/>
    </cofactor>
</comment>
<name>A0A1I0R282_9FIRM</name>
<evidence type="ECO:0000256" key="15">
    <source>
        <dbReference type="SAM" id="MobiDB-lite"/>
    </source>
</evidence>
<evidence type="ECO:0000256" key="1">
    <source>
        <dbReference type="ARBA" id="ARBA00022722"/>
    </source>
</evidence>
<keyword evidence="4 13" id="KW-0378">Hydrolase</keyword>
<dbReference type="PROSITE" id="PS51217">
    <property type="entry name" value="UVRD_HELICASE_CTER"/>
    <property type="match status" value="1"/>
</dbReference>
<comment type="subunit">
    <text evidence="13">Heterodimer of AddA and AddB/RexB.</text>
</comment>
<dbReference type="Pfam" id="PF00580">
    <property type="entry name" value="UvrD-helicase"/>
    <property type="match status" value="1"/>
</dbReference>
<dbReference type="GO" id="GO:0043138">
    <property type="term" value="F:3'-5' DNA helicase activity"/>
    <property type="evidence" value="ECO:0007669"/>
    <property type="project" value="UniProtKB-UniRule"/>
</dbReference>
<dbReference type="PROSITE" id="PS51198">
    <property type="entry name" value="UVRD_HELICASE_ATP_BIND"/>
    <property type="match status" value="1"/>
</dbReference>
<dbReference type="GO" id="GO:0003690">
    <property type="term" value="F:double-stranded DNA binding"/>
    <property type="evidence" value="ECO:0007669"/>
    <property type="project" value="UniProtKB-UniRule"/>
</dbReference>
<sequence length="1232" mass="141982">MARNWTDEQKKVIELHNRNILVSAAAGSGKTAVLVERIIKMVTDPDKNIDIDKLVVVTFTKAAAGEMRQRISEAIEERLELNPENEKLQKQLTLIHNAQITTIDSFCLNIVRNNFSSADIDPGFRTADEGELKLLEADVMEKIIEEYYVSDRRDFFDFVDSYGVGKSDVAIEELIYKVYNFSRSYPWPLMWLENCRKSYEISNETMLNDNIAVAYMTDYVKKIIVDYDKKYSKLAVICKEAGGPDMYEPMIASDQANIKNILEAQTFEELGTLIKNVTFERMSGKKGTEVDPEKKEYVKFYRDQYKKIIGDLQKKIFKQSMEQNFEDVQINISSINVLIELAIRFYEDMKAAKKDKNIIDFNDMEHLALDILVKSENDKLIYSDVANRLSAFYEEILIDEYQDSNLLQEQILYSISKGRTDAKNNNMFMVGDVKQSIYKFRLARPELFIEKYNKYSEEDSLNQKIELRKNFRSRNNVLMSINDVFFHVMKEYFGGIEYDENVMLNTGMEYRAPDNADIERIGGATEVIIVNTKPSENQVQTEDKVQKLNDTDEDEQEIIDRELEAKEIAVRIKQLINPDSGQKVYDSKINAYRQAQYKDIIILTRTVRGWADTFVNVLMNSGIPAYSDTASGYFNTREIKLLLCFLAVIDNPIQDIPLAAVLTSYFGNFTSQELAEIRKESKDVKLYQSVIGYQGADLIIIGKIEQFLNNLDKYRTICIYTDIHDLIWQLVYDTGYYDYIGTMPAGIKRQANLDMLIQKAKSYESTSYRGLFNFLRYIDKLKKYDVDYGEATLLGENENLVRILSIHKSKGLEFPIVILAGMSKSFNNRDASASVVIDSELGVGASAVNLEKRTKSPTVIKNAIGLKVRLDNMYEELRVLYVALTRAKEKLIMIGTVKNPEKTYDVWANKAAALDEDNMTYSFSDLEKSNNYFELVVPTAMKKVGNLGEFDVKLISAEEVLRQEKEYNTDEPNYEHSDSTNLDNSIIDNKKPASSEDLEHPDLKKEYIYPYKNATNMKGKMTVSELKKMQYQTEETEEIAQESDFNELNEEAAIIPKFIAGEQKLQGAQRGTAYHRVMECFDYDYSDSAEKVTQCLKLLKDSQKITQEQFDVIDPLKIFAFCNSAIGKRIQSEYGNTLRREQQFVYGIEPEKDELILIQGVIDLYFEEDGKIVILDYKTDHVPSGETGKQMLIDRYKVQLDYYSDALEQLTGKMVSQKIIYSFERNEEIWIL</sequence>
<dbReference type="FunFam" id="3.40.50.300:FF:001236">
    <property type="entry name" value="ATP-dependent helicase/nuclease subunit A"/>
    <property type="match status" value="1"/>
</dbReference>
<evidence type="ECO:0000313" key="19">
    <source>
        <dbReference type="Proteomes" id="UP000199701"/>
    </source>
</evidence>
<dbReference type="InterPro" id="IPR027417">
    <property type="entry name" value="P-loop_NTPase"/>
</dbReference>
<gene>
    <name evidence="13" type="primary">addA</name>
    <name evidence="18" type="ORF">SAMN05421659_11184</name>
</gene>
<dbReference type="EMBL" id="FOJI01000011">
    <property type="protein sequence ID" value="SEW34571.1"/>
    <property type="molecule type" value="Genomic_DNA"/>
</dbReference>
<evidence type="ECO:0000256" key="8">
    <source>
        <dbReference type="ARBA" id="ARBA00023125"/>
    </source>
</evidence>
<dbReference type="STRING" id="99656.SAMN05421659_11184"/>
<evidence type="ECO:0000313" key="18">
    <source>
        <dbReference type="EMBL" id="SEW34571.1"/>
    </source>
</evidence>
<dbReference type="GO" id="GO:0005524">
    <property type="term" value="F:ATP binding"/>
    <property type="evidence" value="ECO:0007669"/>
    <property type="project" value="UniProtKB-UniRule"/>
</dbReference>
<dbReference type="Gene3D" id="3.40.50.300">
    <property type="entry name" value="P-loop containing nucleotide triphosphate hydrolases"/>
    <property type="match status" value="4"/>
</dbReference>
<dbReference type="GO" id="GO:0033202">
    <property type="term" value="C:DNA helicase complex"/>
    <property type="evidence" value="ECO:0007669"/>
    <property type="project" value="TreeGrafter"/>
</dbReference>
<dbReference type="AlphaFoldDB" id="A0A1I0R282"/>
<dbReference type="InterPro" id="IPR014017">
    <property type="entry name" value="DNA_helicase_UvrD-like_C"/>
</dbReference>
<evidence type="ECO:0000256" key="5">
    <source>
        <dbReference type="ARBA" id="ARBA00022806"/>
    </source>
</evidence>
<dbReference type="InterPro" id="IPR038726">
    <property type="entry name" value="PDDEXK_AddAB-type"/>
</dbReference>
<dbReference type="GO" id="GO:0000724">
    <property type="term" value="P:double-strand break repair via homologous recombination"/>
    <property type="evidence" value="ECO:0007669"/>
    <property type="project" value="UniProtKB-UniRule"/>
</dbReference>
<evidence type="ECO:0000256" key="2">
    <source>
        <dbReference type="ARBA" id="ARBA00022741"/>
    </source>
</evidence>
<keyword evidence="7 13" id="KW-0067">ATP-binding</keyword>
<evidence type="ECO:0000256" key="12">
    <source>
        <dbReference type="ARBA" id="ARBA00048988"/>
    </source>
</evidence>
<comment type="catalytic activity">
    <reaction evidence="12 13">
        <text>ATP + H2O = ADP + phosphate + H(+)</text>
        <dbReference type="Rhea" id="RHEA:13065"/>
        <dbReference type="ChEBI" id="CHEBI:15377"/>
        <dbReference type="ChEBI" id="CHEBI:15378"/>
        <dbReference type="ChEBI" id="CHEBI:30616"/>
        <dbReference type="ChEBI" id="CHEBI:43474"/>
        <dbReference type="ChEBI" id="CHEBI:456216"/>
        <dbReference type="EC" id="5.6.2.4"/>
    </reaction>
</comment>
<comment type="function">
    <text evidence="13">The heterodimer acts as both an ATP-dependent DNA helicase and an ATP-dependent, dual-direction single-stranded exonuclease. Recognizes the chi site generating a DNA molecule suitable for the initiation of homologous recombination. The AddA nuclease domain is required for chi fragment generation; this subunit has the helicase and 3' -&gt; 5' nuclease activities.</text>
</comment>
<dbReference type="GO" id="GO:0005829">
    <property type="term" value="C:cytosol"/>
    <property type="evidence" value="ECO:0007669"/>
    <property type="project" value="TreeGrafter"/>
</dbReference>
<keyword evidence="2 13" id="KW-0547">Nucleotide-binding</keyword>
<dbReference type="InterPro" id="IPR011604">
    <property type="entry name" value="PDDEXK-like_dom_sf"/>
</dbReference>
<dbReference type="OrthoDB" id="9810135at2"/>
<dbReference type="GO" id="GO:0008408">
    <property type="term" value="F:3'-5' exonuclease activity"/>
    <property type="evidence" value="ECO:0007669"/>
    <property type="project" value="UniProtKB-UniRule"/>
</dbReference>
<dbReference type="SUPFAM" id="SSF52980">
    <property type="entry name" value="Restriction endonuclease-like"/>
    <property type="match status" value="1"/>
</dbReference>
<dbReference type="EC" id="3.1.-.-" evidence="13"/>
<dbReference type="EC" id="5.6.2.4" evidence="13"/>
<comment type="catalytic activity">
    <reaction evidence="11 13">
        <text>Couples ATP hydrolysis with the unwinding of duplex DNA by translocating in the 3'-5' direction.</text>
        <dbReference type="EC" id="5.6.2.4"/>
    </reaction>
</comment>
<dbReference type="InterPro" id="IPR014152">
    <property type="entry name" value="AddA"/>
</dbReference>
<evidence type="ECO:0000256" key="11">
    <source>
        <dbReference type="ARBA" id="ARBA00034617"/>
    </source>
</evidence>
<dbReference type="Proteomes" id="UP000199701">
    <property type="component" value="Unassembled WGS sequence"/>
</dbReference>
<evidence type="ECO:0000256" key="14">
    <source>
        <dbReference type="PROSITE-ProRule" id="PRU00560"/>
    </source>
</evidence>
<keyword evidence="5 13" id="KW-0347">Helicase</keyword>
<feature type="compositionally biased region" description="Basic and acidic residues" evidence="15">
    <location>
        <begin position="988"/>
        <end position="999"/>
    </location>
</feature>
<keyword evidence="10 13" id="KW-0413">Isomerase</keyword>
<evidence type="ECO:0000259" key="16">
    <source>
        <dbReference type="PROSITE" id="PS51198"/>
    </source>
</evidence>
<dbReference type="RefSeq" id="WP_092455120.1">
    <property type="nucleotide sequence ID" value="NZ_FOJI01000011.1"/>
</dbReference>
<dbReference type="Gene3D" id="3.90.320.10">
    <property type="match status" value="1"/>
</dbReference>
<keyword evidence="19" id="KW-1185">Reference proteome</keyword>
<dbReference type="InterPro" id="IPR014016">
    <property type="entry name" value="UvrD-like_ATP-bd"/>
</dbReference>
<evidence type="ECO:0000256" key="4">
    <source>
        <dbReference type="ARBA" id="ARBA00022801"/>
    </source>
</evidence>
<dbReference type="SUPFAM" id="SSF52540">
    <property type="entry name" value="P-loop containing nucleoside triphosphate hydrolases"/>
    <property type="match status" value="1"/>
</dbReference>
<comment type="similarity">
    <text evidence="13">Belongs to the helicase family. AddA subfamily.</text>
</comment>
<evidence type="ECO:0000256" key="3">
    <source>
        <dbReference type="ARBA" id="ARBA00022763"/>
    </source>
</evidence>
<protein>
    <recommendedName>
        <fullName evidence="13">ATP-dependent helicase/nuclease subunit A</fullName>
        <ecNumber evidence="13">3.1.-.-</ecNumber>
        <ecNumber evidence="13">5.6.2.4</ecNumber>
    </recommendedName>
    <alternativeName>
        <fullName evidence="13">ATP-dependent helicase/nuclease AddA</fullName>
    </alternativeName>
    <alternativeName>
        <fullName evidence="13">DNA 3'-5' helicase AddA</fullName>
    </alternativeName>
</protein>
<keyword evidence="6 13" id="KW-0269">Exonuclease</keyword>
<dbReference type="PANTHER" id="PTHR11070:SF48">
    <property type="entry name" value="ATP-DEPENDENT HELICASE_NUCLEASE SUBUNIT A"/>
    <property type="match status" value="1"/>
</dbReference>
<evidence type="ECO:0000259" key="17">
    <source>
        <dbReference type="PROSITE" id="PS51217"/>
    </source>
</evidence>
<keyword evidence="8 13" id="KW-0238">DNA-binding</keyword>
<reference evidence="18 19" key="1">
    <citation type="submission" date="2016-10" db="EMBL/GenBank/DDBJ databases">
        <authorList>
            <person name="de Groot N.N."/>
        </authorList>
    </citation>
    <scope>NUCLEOTIDE SEQUENCE [LARGE SCALE GENOMIC DNA]</scope>
    <source>
        <strain evidence="18 19">DSM 9179</strain>
    </source>
</reference>
<dbReference type="InterPro" id="IPR000212">
    <property type="entry name" value="DNA_helicase_UvrD/REP"/>
</dbReference>
<feature type="domain" description="UvrD-like helicase C-terminal" evidence="17">
    <location>
        <begin position="518"/>
        <end position="811"/>
    </location>
</feature>
<dbReference type="Pfam" id="PF13361">
    <property type="entry name" value="UvrD_C"/>
    <property type="match status" value="1"/>
</dbReference>
<dbReference type="HAMAP" id="MF_01451">
    <property type="entry name" value="AddA"/>
    <property type="match status" value="1"/>
</dbReference>
<organism evidence="18 19">
    <name type="scientific">[Clostridium] fimetarium</name>
    <dbReference type="NCBI Taxonomy" id="99656"/>
    <lineage>
        <taxon>Bacteria</taxon>
        <taxon>Bacillati</taxon>
        <taxon>Bacillota</taxon>
        <taxon>Clostridia</taxon>
        <taxon>Lachnospirales</taxon>
        <taxon>Lachnospiraceae</taxon>
    </lineage>
</organism>
<feature type="binding site" evidence="14">
    <location>
        <begin position="24"/>
        <end position="31"/>
    </location>
    <ligand>
        <name>ATP</name>
        <dbReference type="ChEBI" id="CHEBI:30616"/>
    </ligand>
</feature>
<dbReference type="GO" id="GO:0016887">
    <property type="term" value="F:ATP hydrolysis activity"/>
    <property type="evidence" value="ECO:0007669"/>
    <property type="project" value="RHEA"/>
</dbReference>
<evidence type="ECO:0000256" key="6">
    <source>
        <dbReference type="ARBA" id="ARBA00022839"/>
    </source>
</evidence>
<keyword evidence="9 13" id="KW-0234">DNA repair</keyword>
<dbReference type="NCBIfam" id="TIGR02785">
    <property type="entry name" value="addA_Gpos"/>
    <property type="match status" value="1"/>
</dbReference>
<dbReference type="Pfam" id="PF12705">
    <property type="entry name" value="PDDEXK_1"/>
    <property type="match status" value="1"/>
</dbReference>
<feature type="compositionally biased region" description="Basic and acidic residues" evidence="15">
    <location>
        <begin position="966"/>
        <end position="978"/>
    </location>
</feature>
<dbReference type="InterPro" id="IPR011335">
    <property type="entry name" value="Restrct_endonuc-II-like"/>
</dbReference>
<accession>A0A1I0R282</accession>
<feature type="domain" description="UvrD-like helicase ATP-binding" evidence="16">
    <location>
        <begin position="3"/>
        <end position="474"/>
    </location>
</feature>
<evidence type="ECO:0000256" key="9">
    <source>
        <dbReference type="ARBA" id="ARBA00023204"/>
    </source>
</evidence>
<keyword evidence="3 13" id="KW-0227">DNA damage</keyword>